<evidence type="ECO:0000313" key="2">
    <source>
        <dbReference type="EMBL" id="KAJ7352221.1"/>
    </source>
</evidence>
<feature type="region of interest" description="Disordered" evidence="1">
    <location>
        <begin position="45"/>
        <end position="84"/>
    </location>
</feature>
<comment type="caution">
    <text evidence="2">The sequence shown here is derived from an EMBL/GenBank/DDBJ whole genome shotgun (WGS) entry which is preliminary data.</text>
</comment>
<proteinExistence type="predicted"/>
<sequence>MEGNGQVLLSGVPKVGQAVRRGRRRGLRPSSVRWYFNARPQAEEIRNGGDTWNPQMSGDGKVDGKNGRKRRRPTFPDPDAESEKQGYWRHLVNGHCSRIHQVNEPPCLPFSRSTRARSRTTPPLGRLSESSLIFGAPSGPPTLVLLWDKVVEWRRGGVVAQHIGIPTIGQLDIFSLPPSYHLLRRASRTNRETKNIYSQKHGIGFSRSLRLARESSAFRTSWAAPATRQYLFISRSPPGYAATLGSITWGPEVLACAMMCEGVERPLFRVDVRVVDKWAMDATPTTLELAVRHSER</sequence>
<gene>
    <name evidence="2" type="ORF">DFH08DRAFT_805496</name>
</gene>
<name>A0AAD7A8L7_9AGAR</name>
<protein>
    <submittedName>
        <fullName evidence="2">Uncharacterized protein</fullName>
    </submittedName>
</protein>
<dbReference type="AlphaFoldDB" id="A0AAD7A8L7"/>
<keyword evidence="3" id="KW-1185">Reference proteome</keyword>
<organism evidence="2 3">
    <name type="scientific">Mycena albidolilacea</name>
    <dbReference type="NCBI Taxonomy" id="1033008"/>
    <lineage>
        <taxon>Eukaryota</taxon>
        <taxon>Fungi</taxon>
        <taxon>Dikarya</taxon>
        <taxon>Basidiomycota</taxon>
        <taxon>Agaricomycotina</taxon>
        <taxon>Agaricomycetes</taxon>
        <taxon>Agaricomycetidae</taxon>
        <taxon>Agaricales</taxon>
        <taxon>Marasmiineae</taxon>
        <taxon>Mycenaceae</taxon>
        <taxon>Mycena</taxon>
    </lineage>
</organism>
<accession>A0AAD7A8L7</accession>
<dbReference type="EMBL" id="JARIHO010000012">
    <property type="protein sequence ID" value="KAJ7352221.1"/>
    <property type="molecule type" value="Genomic_DNA"/>
</dbReference>
<dbReference type="Proteomes" id="UP001218218">
    <property type="component" value="Unassembled WGS sequence"/>
</dbReference>
<reference evidence="2" key="1">
    <citation type="submission" date="2023-03" db="EMBL/GenBank/DDBJ databases">
        <title>Massive genome expansion in bonnet fungi (Mycena s.s.) driven by repeated elements and novel gene families across ecological guilds.</title>
        <authorList>
            <consortium name="Lawrence Berkeley National Laboratory"/>
            <person name="Harder C.B."/>
            <person name="Miyauchi S."/>
            <person name="Viragh M."/>
            <person name="Kuo A."/>
            <person name="Thoen E."/>
            <person name="Andreopoulos B."/>
            <person name="Lu D."/>
            <person name="Skrede I."/>
            <person name="Drula E."/>
            <person name="Henrissat B."/>
            <person name="Morin E."/>
            <person name="Kohler A."/>
            <person name="Barry K."/>
            <person name="LaButti K."/>
            <person name="Morin E."/>
            <person name="Salamov A."/>
            <person name="Lipzen A."/>
            <person name="Mereny Z."/>
            <person name="Hegedus B."/>
            <person name="Baldrian P."/>
            <person name="Stursova M."/>
            <person name="Weitz H."/>
            <person name="Taylor A."/>
            <person name="Grigoriev I.V."/>
            <person name="Nagy L.G."/>
            <person name="Martin F."/>
            <person name="Kauserud H."/>
        </authorList>
    </citation>
    <scope>NUCLEOTIDE SEQUENCE</scope>
    <source>
        <strain evidence="2">CBHHK002</strain>
    </source>
</reference>
<evidence type="ECO:0000256" key="1">
    <source>
        <dbReference type="SAM" id="MobiDB-lite"/>
    </source>
</evidence>
<evidence type="ECO:0000313" key="3">
    <source>
        <dbReference type="Proteomes" id="UP001218218"/>
    </source>
</evidence>